<dbReference type="Proteomes" id="UP001209570">
    <property type="component" value="Unassembled WGS sequence"/>
</dbReference>
<reference evidence="1" key="1">
    <citation type="submission" date="2021-12" db="EMBL/GenBank/DDBJ databases">
        <title>Prjna785345.</title>
        <authorList>
            <person name="Rujirawat T."/>
            <person name="Krajaejun T."/>
        </authorList>
    </citation>
    <scope>NUCLEOTIDE SEQUENCE</scope>
    <source>
        <strain evidence="1">Pi057C3</strain>
    </source>
</reference>
<dbReference type="SUPFAM" id="SSF50729">
    <property type="entry name" value="PH domain-like"/>
    <property type="match status" value="1"/>
</dbReference>
<sequence length="174" mass="19347">MAACGGGNVEGYLLKIENDDEARIVYCILDEGILQYYTRMGGELLGAVPLTGCKVEVFLLQSEPGRVMHQFRVDSTARPVRKRSLTPATDAQLTAANHQRIKTTITFAASTQEVSDRWAVSILNWNRYSWDDPQTLCSSKDELETLHDVLRHSNMRLKSTPTVPSGVSPAIRPL</sequence>
<dbReference type="AlphaFoldDB" id="A0AAD5QD34"/>
<accession>A0AAD5QD34</accession>
<protein>
    <recommendedName>
        <fullName evidence="3">PH domain-containing protein</fullName>
    </recommendedName>
</protein>
<gene>
    <name evidence="1" type="ORF">P43SY_005511</name>
</gene>
<dbReference type="InterPro" id="IPR011993">
    <property type="entry name" value="PH-like_dom_sf"/>
</dbReference>
<keyword evidence="2" id="KW-1185">Reference proteome</keyword>
<dbReference type="Gene3D" id="2.30.29.30">
    <property type="entry name" value="Pleckstrin-homology domain (PH domain)/Phosphotyrosine-binding domain (PTB)"/>
    <property type="match status" value="1"/>
</dbReference>
<evidence type="ECO:0008006" key="3">
    <source>
        <dbReference type="Google" id="ProtNLM"/>
    </source>
</evidence>
<proteinExistence type="predicted"/>
<organism evidence="1 2">
    <name type="scientific">Pythium insidiosum</name>
    <name type="common">Pythiosis disease agent</name>
    <dbReference type="NCBI Taxonomy" id="114742"/>
    <lineage>
        <taxon>Eukaryota</taxon>
        <taxon>Sar</taxon>
        <taxon>Stramenopiles</taxon>
        <taxon>Oomycota</taxon>
        <taxon>Peronosporomycetes</taxon>
        <taxon>Pythiales</taxon>
        <taxon>Pythiaceae</taxon>
        <taxon>Pythium</taxon>
    </lineage>
</organism>
<dbReference type="EMBL" id="JAKCXM010000038">
    <property type="protein sequence ID" value="KAJ0405945.1"/>
    <property type="molecule type" value="Genomic_DNA"/>
</dbReference>
<evidence type="ECO:0000313" key="2">
    <source>
        <dbReference type="Proteomes" id="UP001209570"/>
    </source>
</evidence>
<name>A0AAD5QD34_PYTIN</name>
<comment type="caution">
    <text evidence="1">The sequence shown here is derived from an EMBL/GenBank/DDBJ whole genome shotgun (WGS) entry which is preliminary data.</text>
</comment>
<evidence type="ECO:0000313" key="1">
    <source>
        <dbReference type="EMBL" id="KAJ0405945.1"/>
    </source>
</evidence>